<evidence type="ECO:0000313" key="1">
    <source>
        <dbReference type="EMBL" id="EHA99348.1"/>
    </source>
</evidence>
<dbReference type="Proteomes" id="UP000006813">
    <property type="component" value="Unassembled WGS sequence"/>
</dbReference>
<organism evidence="1 2">
    <name type="scientific">Heterocephalus glaber</name>
    <name type="common">Naked mole rat</name>
    <dbReference type="NCBI Taxonomy" id="10181"/>
    <lineage>
        <taxon>Eukaryota</taxon>
        <taxon>Metazoa</taxon>
        <taxon>Chordata</taxon>
        <taxon>Craniata</taxon>
        <taxon>Vertebrata</taxon>
        <taxon>Euteleostomi</taxon>
        <taxon>Mammalia</taxon>
        <taxon>Eutheria</taxon>
        <taxon>Euarchontoglires</taxon>
        <taxon>Glires</taxon>
        <taxon>Rodentia</taxon>
        <taxon>Hystricomorpha</taxon>
        <taxon>Bathyergidae</taxon>
        <taxon>Heterocephalus</taxon>
    </lineage>
</organism>
<sequence>MALKPASPLLRRGLLSCGCGLFHKGMDHLLYTWSNFGYVAGLVISPLDILEWEATYKNN</sequence>
<dbReference type="EMBL" id="JH166501">
    <property type="protein sequence ID" value="EHA99348.1"/>
    <property type="molecule type" value="Genomic_DNA"/>
</dbReference>
<reference evidence="1 2" key="1">
    <citation type="journal article" date="2011" name="Nature">
        <title>Genome sequencing reveals insights into physiology and longevity of the naked mole rat.</title>
        <authorList>
            <person name="Kim E.B."/>
            <person name="Fang X."/>
            <person name="Fushan A.A."/>
            <person name="Huang Z."/>
            <person name="Lobanov A.V."/>
            <person name="Han L."/>
            <person name="Marino S.M."/>
            <person name="Sun X."/>
            <person name="Turanov A.A."/>
            <person name="Yang P."/>
            <person name="Yim S.H."/>
            <person name="Zhao X."/>
            <person name="Kasaikina M.V."/>
            <person name="Stoletzki N."/>
            <person name="Peng C."/>
            <person name="Polak P."/>
            <person name="Xiong Z."/>
            <person name="Kiezun A."/>
            <person name="Zhu Y."/>
            <person name="Chen Y."/>
            <person name="Kryukov G.V."/>
            <person name="Zhang Q."/>
            <person name="Peshkin L."/>
            <person name="Yang L."/>
            <person name="Bronson R.T."/>
            <person name="Buffenstein R."/>
            <person name="Wang B."/>
            <person name="Han C."/>
            <person name="Li Q."/>
            <person name="Chen L."/>
            <person name="Zhao W."/>
            <person name="Sunyaev S.R."/>
            <person name="Park T.J."/>
            <person name="Zhang G."/>
            <person name="Wang J."/>
            <person name="Gladyshev V.N."/>
        </authorList>
    </citation>
    <scope>NUCLEOTIDE SEQUENCE [LARGE SCALE GENOMIC DNA]</scope>
</reference>
<name>G5AQN8_HETGA</name>
<proteinExistence type="predicted"/>
<dbReference type="InParanoid" id="G5AQN8"/>
<accession>G5AQN8</accession>
<evidence type="ECO:0000313" key="2">
    <source>
        <dbReference type="Proteomes" id="UP000006813"/>
    </source>
</evidence>
<protein>
    <submittedName>
        <fullName evidence="1">Uncharacterized protein</fullName>
    </submittedName>
</protein>
<gene>
    <name evidence="1" type="ORF">GW7_03622</name>
</gene>
<dbReference type="AlphaFoldDB" id="G5AQN8"/>